<comment type="caution">
    <text evidence="1">The sequence shown here is derived from an EMBL/GenBank/DDBJ whole genome shotgun (WGS) entry which is preliminary data.</text>
</comment>
<accession>A0A0F9HRU2</accession>
<organism evidence="1">
    <name type="scientific">marine sediment metagenome</name>
    <dbReference type="NCBI Taxonomy" id="412755"/>
    <lineage>
        <taxon>unclassified sequences</taxon>
        <taxon>metagenomes</taxon>
        <taxon>ecological metagenomes</taxon>
    </lineage>
</organism>
<dbReference type="EMBL" id="LAZR01014358">
    <property type="protein sequence ID" value="KKM17837.1"/>
    <property type="molecule type" value="Genomic_DNA"/>
</dbReference>
<protein>
    <submittedName>
        <fullName evidence="1">Uncharacterized protein</fullName>
    </submittedName>
</protein>
<gene>
    <name evidence="1" type="ORF">LCGC14_1671720</name>
</gene>
<dbReference type="AlphaFoldDB" id="A0A0F9HRU2"/>
<name>A0A0F9HRU2_9ZZZZ</name>
<proteinExistence type="predicted"/>
<sequence>MTYARLDRCNGPPCPHCGCEDVEIAPLPTPPRRCPGQSGPVESWYRQAQVRYRRAQCRACYAEFYVEDIEQSEPVIETPQLPPIEYQGVMLSPAPLDYKLVKVPICPVCRSENVRITSTREFLRHYKCECGETFKRAKE</sequence>
<reference evidence="1" key="1">
    <citation type="journal article" date="2015" name="Nature">
        <title>Complex archaea that bridge the gap between prokaryotes and eukaryotes.</title>
        <authorList>
            <person name="Spang A."/>
            <person name="Saw J.H."/>
            <person name="Jorgensen S.L."/>
            <person name="Zaremba-Niedzwiedzka K."/>
            <person name="Martijn J."/>
            <person name="Lind A.E."/>
            <person name="van Eijk R."/>
            <person name="Schleper C."/>
            <person name="Guy L."/>
            <person name="Ettema T.J."/>
        </authorList>
    </citation>
    <scope>NUCLEOTIDE SEQUENCE</scope>
</reference>
<evidence type="ECO:0000313" key="1">
    <source>
        <dbReference type="EMBL" id="KKM17837.1"/>
    </source>
</evidence>